<evidence type="ECO:0000313" key="1">
    <source>
        <dbReference type="EMBL" id="MRW86335.1"/>
    </source>
</evidence>
<evidence type="ECO:0008006" key="3">
    <source>
        <dbReference type="Google" id="ProtNLM"/>
    </source>
</evidence>
<evidence type="ECO:0000313" key="2">
    <source>
        <dbReference type="Proteomes" id="UP000439986"/>
    </source>
</evidence>
<protein>
    <recommendedName>
        <fullName evidence="3">CopG family transcriptional regulator</fullName>
    </recommendedName>
</protein>
<gene>
    <name evidence="1" type="ORF">GJ698_19875</name>
</gene>
<name>A0A844D8I0_9BURK</name>
<organism evidence="1 2">
    <name type="scientific">Duganella aquatilis</name>
    <dbReference type="NCBI Taxonomy" id="2666082"/>
    <lineage>
        <taxon>Bacteria</taxon>
        <taxon>Pseudomonadati</taxon>
        <taxon>Pseudomonadota</taxon>
        <taxon>Betaproteobacteria</taxon>
        <taxon>Burkholderiales</taxon>
        <taxon>Oxalobacteraceae</taxon>
        <taxon>Telluria group</taxon>
        <taxon>Duganella</taxon>
    </lineage>
</organism>
<sequence length="79" mass="8929">MKTIRFSLQEELIRDADELGLLTPEKLAELLRAEIRRVRTDQLFFAADKMAALDGPAMTPEEVEVEIRSQQAAENAART</sequence>
<comment type="caution">
    <text evidence="1">The sequence shown here is derived from an EMBL/GenBank/DDBJ whole genome shotgun (WGS) entry which is preliminary data.</text>
</comment>
<keyword evidence="2" id="KW-1185">Reference proteome</keyword>
<dbReference type="Proteomes" id="UP000439986">
    <property type="component" value="Unassembled WGS sequence"/>
</dbReference>
<dbReference type="EMBL" id="WKJL01000016">
    <property type="protein sequence ID" value="MRW86335.1"/>
    <property type="molecule type" value="Genomic_DNA"/>
</dbReference>
<proteinExistence type="predicted"/>
<dbReference type="AlphaFoldDB" id="A0A844D8I0"/>
<accession>A0A844D8I0</accession>
<dbReference type="RefSeq" id="WP_154359604.1">
    <property type="nucleotide sequence ID" value="NZ_WKJL01000016.1"/>
</dbReference>
<reference evidence="1 2" key="1">
    <citation type="submission" date="2019-11" db="EMBL/GenBank/DDBJ databases">
        <title>Novel species isolated from a subtropical stream in China.</title>
        <authorList>
            <person name="Lu H."/>
        </authorList>
    </citation>
    <scope>NUCLEOTIDE SEQUENCE [LARGE SCALE GENOMIC DNA]</scope>
    <source>
        <strain evidence="1 2">FT26W</strain>
    </source>
</reference>